<evidence type="ECO:0000313" key="5">
    <source>
        <dbReference type="EMBL" id="KQC86910.1"/>
    </source>
</evidence>
<evidence type="ECO:0000256" key="4">
    <source>
        <dbReference type="ARBA" id="ARBA00023306"/>
    </source>
</evidence>
<evidence type="ECO:0000256" key="1">
    <source>
        <dbReference type="ARBA" id="ARBA00022490"/>
    </source>
</evidence>
<evidence type="ECO:0000256" key="2">
    <source>
        <dbReference type="ARBA" id="ARBA00022618"/>
    </source>
</evidence>
<name>A0AAW3JWY5_9FIRM</name>
<sequence length="192" mass="21805">MTLPELEANIEAILFVMGEAVELERIALATGQDEDTCRKVIHNMMDNYSERNRGIQIIELDGAFQMCSKPETYESLVRIAHVPKKHVLTDVLLETLSIIAYKQPVTKMEIEHIRGVKTDHAVNKLVEYNLVCEAGRLDAPGKPILFATTEEFLRNFGIESLEDLPVVNPEKIEDFKLEAEDEVQLRLELEQG</sequence>
<proteinExistence type="predicted"/>
<dbReference type="Proteomes" id="UP000050833">
    <property type="component" value="Unassembled WGS sequence"/>
</dbReference>
<keyword evidence="1" id="KW-0963">Cytoplasm</keyword>
<keyword evidence="4" id="KW-0131">Cell cycle</keyword>
<keyword evidence="3" id="KW-0159">Chromosome partition</keyword>
<gene>
    <name evidence="5" type="ORF">APZ18_04940</name>
</gene>
<evidence type="ECO:0000313" key="6">
    <source>
        <dbReference type="Proteomes" id="UP000050833"/>
    </source>
</evidence>
<evidence type="ECO:0000256" key="3">
    <source>
        <dbReference type="ARBA" id="ARBA00022829"/>
    </source>
</evidence>
<dbReference type="PIRSF" id="PIRSF019345">
    <property type="entry name" value="ScpB"/>
    <property type="match status" value="1"/>
</dbReference>
<dbReference type="Gene3D" id="1.10.10.10">
    <property type="entry name" value="Winged helix-like DNA-binding domain superfamily/Winged helix DNA-binding domain"/>
    <property type="match status" value="2"/>
</dbReference>
<comment type="caution">
    <text evidence="5">The sequence shown here is derived from an EMBL/GenBank/DDBJ whole genome shotgun (WGS) entry which is preliminary data.</text>
</comment>
<keyword evidence="6" id="KW-1185">Reference proteome</keyword>
<reference evidence="5 6" key="1">
    <citation type="submission" date="2015-10" db="EMBL/GenBank/DDBJ databases">
        <title>Butyribacter intestini gen. nov., sp. nov., a butyric acid-producing bacterium of the family Lachnospiraceae isolated from the human faeces.</title>
        <authorList>
            <person name="Zou Y."/>
            <person name="Xue W."/>
            <person name="Luo G."/>
            <person name="Lv M."/>
        </authorList>
    </citation>
    <scope>NUCLEOTIDE SEQUENCE [LARGE SCALE GENOMIC DNA]</scope>
    <source>
        <strain evidence="5 6">TF01-11</strain>
    </source>
</reference>
<dbReference type="EMBL" id="LLKB01000001">
    <property type="protein sequence ID" value="KQC86910.1"/>
    <property type="molecule type" value="Genomic_DNA"/>
</dbReference>
<dbReference type="InterPro" id="IPR005234">
    <property type="entry name" value="ScpB_csome_segregation"/>
</dbReference>
<dbReference type="SUPFAM" id="SSF46785">
    <property type="entry name" value="Winged helix' DNA-binding domain"/>
    <property type="match status" value="2"/>
</dbReference>
<dbReference type="InterPro" id="IPR036388">
    <property type="entry name" value="WH-like_DNA-bd_sf"/>
</dbReference>
<dbReference type="NCBIfam" id="TIGR00281">
    <property type="entry name" value="SMC-Scp complex subunit ScpB"/>
    <property type="match status" value="1"/>
</dbReference>
<dbReference type="GO" id="GO:0051304">
    <property type="term" value="P:chromosome separation"/>
    <property type="evidence" value="ECO:0007669"/>
    <property type="project" value="InterPro"/>
</dbReference>
<dbReference type="Pfam" id="PF04079">
    <property type="entry name" value="SMC_ScpB"/>
    <property type="match status" value="1"/>
</dbReference>
<dbReference type="PANTHER" id="PTHR34298:SF2">
    <property type="entry name" value="SEGREGATION AND CONDENSATION PROTEIN B"/>
    <property type="match status" value="1"/>
</dbReference>
<keyword evidence="2" id="KW-0132">Cell division</keyword>
<dbReference type="PANTHER" id="PTHR34298">
    <property type="entry name" value="SEGREGATION AND CONDENSATION PROTEIN B"/>
    <property type="match status" value="1"/>
</dbReference>
<accession>A0AAW3JWY5</accession>
<organism evidence="5 6">
    <name type="scientific">Butyribacter intestini</name>
    <dbReference type="NCBI Taxonomy" id="1703332"/>
    <lineage>
        <taxon>Bacteria</taxon>
        <taxon>Bacillati</taxon>
        <taxon>Bacillota</taxon>
        <taxon>Clostridia</taxon>
        <taxon>Lachnospirales</taxon>
        <taxon>Lachnospiraceae</taxon>
        <taxon>Butyribacter</taxon>
    </lineage>
</organism>
<dbReference type="InterPro" id="IPR036390">
    <property type="entry name" value="WH_DNA-bd_sf"/>
</dbReference>
<protein>
    <submittedName>
        <fullName evidence="5">Segregation and condensation protein B</fullName>
    </submittedName>
</protein>
<dbReference type="GO" id="GO:0051301">
    <property type="term" value="P:cell division"/>
    <property type="evidence" value="ECO:0007669"/>
    <property type="project" value="UniProtKB-KW"/>
</dbReference>
<dbReference type="RefSeq" id="WP_055943044.1">
    <property type="nucleotide sequence ID" value="NZ_DBGBRS010000215.1"/>
</dbReference>
<dbReference type="AlphaFoldDB" id="A0AAW3JWY5"/>